<dbReference type="NCBIfam" id="TIGR01143">
    <property type="entry name" value="murF"/>
    <property type="match status" value="1"/>
</dbReference>
<comment type="caution">
    <text evidence="15">The sequence shown here is derived from an EMBL/GenBank/DDBJ whole genome shotgun (WGS) entry which is preliminary data.</text>
</comment>
<protein>
    <recommendedName>
        <fullName evidence="10 11">UDP-N-acetylmuramoyl-tripeptide--D-alanyl-D-alanine ligase</fullName>
        <ecNumber evidence="10 11">6.3.2.10</ecNumber>
    </recommendedName>
    <alternativeName>
        <fullName evidence="10">D-alanyl-D-alanine-adding enzyme</fullName>
    </alternativeName>
</protein>
<dbReference type="GO" id="GO:0005737">
    <property type="term" value="C:cytoplasm"/>
    <property type="evidence" value="ECO:0007669"/>
    <property type="project" value="UniProtKB-SubCell"/>
</dbReference>
<comment type="subcellular location">
    <subcellularLocation>
        <location evidence="10 11">Cytoplasm</location>
    </subcellularLocation>
</comment>
<keyword evidence="4 10" id="KW-0547">Nucleotide-binding</keyword>
<dbReference type="UniPathway" id="UPA00219"/>
<keyword evidence="8 10" id="KW-0131">Cell cycle</keyword>
<dbReference type="EC" id="6.3.2.10" evidence="10 11"/>
<dbReference type="PANTHER" id="PTHR43024">
    <property type="entry name" value="UDP-N-ACETYLMURAMOYL-TRIPEPTIDE--D-ALANYL-D-ALANINE LIGASE"/>
    <property type="match status" value="1"/>
</dbReference>
<dbReference type="AlphaFoldDB" id="A0A3N2B9A1"/>
<dbReference type="GO" id="GO:0051301">
    <property type="term" value="P:cell division"/>
    <property type="evidence" value="ECO:0007669"/>
    <property type="project" value="UniProtKB-KW"/>
</dbReference>
<evidence type="ECO:0000256" key="10">
    <source>
        <dbReference type="HAMAP-Rule" id="MF_02019"/>
    </source>
</evidence>
<evidence type="ECO:0000256" key="3">
    <source>
        <dbReference type="ARBA" id="ARBA00022618"/>
    </source>
</evidence>
<keyword evidence="6 10" id="KW-0133">Cell shape</keyword>
<evidence type="ECO:0000313" key="16">
    <source>
        <dbReference type="Proteomes" id="UP000280668"/>
    </source>
</evidence>
<dbReference type="Pfam" id="PF02875">
    <property type="entry name" value="Mur_ligase_C"/>
    <property type="match status" value="1"/>
</dbReference>
<dbReference type="GO" id="GO:0005524">
    <property type="term" value="F:ATP binding"/>
    <property type="evidence" value="ECO:0007669"/>
    <property type="project" value="UniProtKB-UniRule"/>
</dbReference>
<dbReference type="Gene3D" id="3.40.1190.10">
    <property type="entry name" value="Mur-like, catalytic domain"/>
    <property type="match status" value="1"/>
</dbReference>
<evidence type="ECO:0000259" key="12">
    <source>
        <dbReference type="Pfam" id="PF01225"/>
    </source>
</evidence>
<dbReference type="PANTHER" id="PTHR43024:SF1">
    <property type="entry name" value="UDP-N-ACETYLMURAMOYL-TRIPEPTIDE--D-ALANYL-D-ALANINE LIGASE"/>
    <property type="match status" value="1"/>
</dbReference>
<evidence type="ECO:0000256" key="1">
    <source>
        <dbReference type="ARBA" id="ARBA00022490"/>
    </source>
</evidence>
<organism evidence="15 16">
    <name type="scientific">Bogoriella caseilytica</name>
    <dbReference type="NCBI Taxonomy" id="56055"/>
    <lineage>
        <taxon>Bacteria</taxon>
        <taxon>Bacillati</taxon>
        <taxon>Actinomycetota</taxon>
        <taxon>Actinomycetes</taxon>
        <taxon>Micrococcales</taxon>
        <taxon>Bogoriellaceae</taxon>
        <taxon>Bogoriella</taxon>
    </lineage>
</organism>
<comment type="similarity">
    <text evidence="10">Belongs to the MurCDEF family. MurF subfamily.</text>
</comment>
<dbReference type="InterPro" id="IPR051046">
    <property type="entry name" value="MurCDEF_CellWall_CoF430Synth"/>
</dbReference>
<keyword evidence="3 10" id="KW-0132">Cell division</keyword>
<evidence type="ECO:0000256" key="7">
    <source>
        <dbReference type="ARBA" id="ARBA00022984"/>
    </source>
</evidence>
<dbReference type="SUPFAM" id="SSF63418">
    <property type="entry name" value="MurE/MurF N-terminal domain"/>
    <property type="match status" value="1"/>
</dbReference>
<evidence type="ECO:0000256" key="9">
    <source>
        <dbReference type="ARBA" id="ARBA00023316"/>
    </source>
</evidence>
<dbReference type="OrthoDB" id="9800958at2"/>
<dbReference type="Pfam" id="PF01225">
    <property type="entry name" value="Mur_ligase"/>
    <property type="match status" value="1"/>
</dbReference>
<dbReference type="GO" id="GO:0071555">
    <property type="term" value="P:cell wall organization"/>
    <property type="evidence" value="ECO:0007669"/>
    <property type="project" value="UniProtKB-KW"/>
</dbReference>
<comment type="catalytic activity">
    <reaction evidence="10 11">
        <text>D-alanyl-D-alanine + UDP-N-acetyl-alpha-D-muramoyl-L-alanyl-gamma-D-glutamyl-meso-2,6-diaminopimelate + ATP = UDP-N-acetyl-alpha-D-muramoyl-L-alanyl-gamma-D-glutamyl-meso-2,6-diaminopimeloyl-D-alanyl-D-alanine + ADP + phosphate + H(+)</text>
        <dbReference type="Rhea" id="RHEA:28374"/>
        <dbReference type="ChEBI" id="CHEBI:15378"/>
        <dbReference type="ChEBI" id="CHEBI:30616"/>
        <dbReference type="ChEBI" id="CHEBI:43474"/>
        <dbReference type="ChEBI" id="CHEBI:57822"/>
        <dbReference type="ChEBI" id="CHEBI:61386"/>
        <dbReference type="ChEBI" id="CHEBI:83905"/>
        <dbReference type="ChEBI" id="CHEBI:456216"/>
        <dbReference type="EC" id="6.3.2.10"/>
    </reaction>
</comment>
<dbReference type="InterPro" id="IPR013221">
    <property type="entry name" value="Mur_ligase_cen"/>
</dbReference>
<keyword evidence="5 10" id="KW-0067">ATP-binding</keyword>
<dbReference type="InterPro" id="IPR035911">
    <property type="entry name" value="MurE/MurF_N"/>
</dbReference>
<evidence type="ECO:0000256" key="2">
    <source>
        <dbReference type="ARBA" id="ARBA00022598"/>
    </source>
</evidence>
<dbReference type="GO" id="GO:0047480">
    <property type="term" value="F:UDP-N-acetylmuramoyl-tripeptide-D-alanyl-D-alanine ligase activity"/>
    <property type="evidence" value="ECO:0007669"/>
    <property type="project" value="UniProtKB-UniRule"/>
</dbReference>
<evidence type="ECO:0000256" key="4">
    <source>
        <dbReference type="ARBA" id="ARBA00022741"/>
    </source>
</evidence>
<gene>
    <name evidence="10" type="primary">murF</name>
    <name evidence="15" type="ORF">EDD31_0181</name>
</gene>
<comment type="pathway">
    <text evidence="10 11">Cell wall biogenesis; peptidoglycan biosynthesis.</text>
</comment>
<dbReference type="InterPro" id="IPR036615">
    <property type="entry name" value="Mur_ligase_C_dom_sf"/>
</dbReference>
<dbReference type="InterPro" id="IPR000713">
    <property type="entry name" value="Mur_ligase_N"/>
</dbReference>
<reference evidence="15 16" key="1">
    <citation type="submission" date="2018-11" db="EMBL/GenBank/DDBJ databases">
        <title>Sequencing the genomes of 1000 actinobacteria strains.</title>
        <authorList>
            <person name="Klenk H.-P."/>
        </authorList>
    </citation>
    <scope>NUCLEOTIDE SEQUENCE [LARGE SCALE GENOMIC DNA]</scope>
    <source>
        <strain evidence="15 16">DSM 11294</strain>
    </source>
</reference>
<accession>A0A3N2B9A1</accession>
<evidence type="ECO:0000259" key="14">
    <source>
        <dbReference type="Pfam" id="PF08245"/>
    </source>
</evidence>
<dbReference type="Pfam" id="PF08245">
    <property type="entry name" value="Mur_ligase_M"/>
    <property type="match status" value="1"/>
</dbReference>
<dbReference type="GO" id="GO:0009252">
    <property type="term" value="P:peptidoglycan biosynthetic process"/>
    <property type="evidence" value="ECO:0007669"/>
    <property type="project" value="UniProtKB-UniRule"/>
</dbReference>
<dbReference type="HAMAP" id="MF_02019">
    <property type="entry name" value="MurF"/>
    <property type="match status" value="1"/>
</dbReference>
<dbReference type="Proteomes" id="UP000280668">
    <property type="component" value="Unassembled WGS sequence"/>
</dbReference>
<evidence type="ECO:0000259" key="13">
    <source>
        <dbReference type="Pfam" id="PF02875"/>
    </source>
</evidence>
<dbReference type="Gene3D" id="3.40.1390.10">
    <property type="entry name" value="MurE/MurF, N-terminal domain"/>
    <property type="match status" value="1"/>
</dbReference>
<dbReference type="SUPFAM" id="SSF53623">
    <property type="entry name" value="MurD-like peptide ligases, catalytic domain"/>
    <property type="match status" value="1"/>
</dbReference>
<dbReference type="GO" id="GO:0008360">
    <property type="term" value="P:regulation of cell shape"/>
    <property type="evidence" value="ECO:0007669"/>
    <property type="project" value="UniProtKB-KW"/>
</dbReference>
<evidence type="ECO:0000256" key="6">
    <source>
        <dbReference type="ARBA" id="ARBA00022960"/>
    </source>
</evidence>
<dbReference type="EMBL" id="RKHK01000001">
    <property type="protein sequence ID" value="ROR71843.1"/>
    <property type="molecule type" value="Genomic_DNA"/>
</dbReference>
<dbReference type="InterPro" id="IPR004101">
    <property type="entry name" value="Mur_ligase_C"/>
</dbReference>
<evidence type="ECO:0000256" key="11">
    <source>
        <dbReference type="RuleBase" id="RU004136"/>
    </source>
</evidence>
<keyword evidence="2 10" id="KW-0436">Ligase</keyword>
<name>A0A3N2B9A1_9MICO</name>
<proteinExistence type="inferred from homology"/>
<feature type="binding site" evidence="10">
    <location>
        <begin position="119"/>
        <end position="125"/>
    </location>
    <ligand>
        <name>ATP</name>
        <dbReference type="ChEBI" id="CHEBI:30616"/>
    </ligand>
</feature>
<feature type="domain" description="Mur ligase N-terminal catalytic" evidence="12">
    <location>
        <begin position="30"/>
        <end position="99"/>
    </location>
</feature>
<sequence>MIAMTLAEVARAAGGRLADPADPAAEATVAAVVSDSRAVTPGALFAAITGARSDGHDFVPSVLEAGAVGAMVTREVPGVPAGRQILVADVTVALGALARHALTELRRRRPDLRVVGLTGSYGKTTTKDLLAQILQPLGTVLAPAGSFNSEVGLPLTVLRADTKTDVLVLEMGADAVGDLTYLTSIAPPDVAIELAVGAAHLQGFGSIENVAIAKGELISGSLPDAVCVLNIDDPRVAAMSELAGGREVLTFSRAGAQATVRAADISAGPDGRANFRILSSVPGASGEAAVELALTGEHQVGNALAAATVALHLGVPLPAVATGLALAEPASPHRMAVGELDGGITLIDDSYNANPTAVRAALATMARIGAGRRTVAVLAEMLELGEASAAEHASIGAEAARTGVDLLVSVAAPAELGAAAELAGVSVLRASSVEHAGELLVPHLQDGDVVLVKGSLGTGVWRLADRLPGLVAERATQAGDQR</sequence>
<keyword evidence="9 10" id="KW-0961">Cell wall biogenesis/degradation</keyword>
<evidence type="ECO:0000256" key="5">
    <source>
        <dbReference type="ARBA" id="ARBA00022840"/>
    </source>
</evidence>
<feature type="domain" description="Mur ligase central" evidence="14">
    <location>
        <begin position="118"/>
        <end position="310"/>
    </location>
</feature>
<dbReference type="InterPro" id="IPR005863">
    <property type="entry name" value="UDP-N-AcMur_synth"/>
</dbReference>
<feature type="domain" description="Mur ligase C-terminal" evidence="13">
    <location>
        <begin position="333"/>
        <end position="455"/>
    </location>
</feature>
<keyword evidence="16" id="KW-1185">Reference proteome</keyword>
<dbReference type="RefSeq" id="WP_123302505.1">
    <property type="nucleotide sequence ID" value="NZ_RKHK01000001.1"/>
</dbReference>
<evidence type="ECO:0000313" key="15">
    <source>
        <dbReference type="EMBL" id="ROR71843.1"/>
    </source>
</evidence>
<dbReference type="SUPFAM" id="SSF53244">
    <property type="entry name" value="MurD-like peptide ligases, peptide-binding domain"/>
    <property type="match status" value="1"/>
</dbReference>
<comment type="function">
    <text evidence="10 11">Involved in cell wall formation. Catalyzes the final step in the synthesis of UDP-N-acetylmuramoyl-pentapeptide, the precursor of murein.</text>
</comment>
<keyword evidence="1 10" id="KW-0963">Cytoplasm</keyword>
<keyword evidence="7 10" id="KW-0573">Peptidoglycan synthesis</keyword>
<dbReference type="Gene3D" id="3.90.190.20">
    <property type="entry name" value="Mur ligase, C-terminal domain"/>
    <property type="match status" value="1"/>
</dbReference>
<dbReference type="InterPro" id="IPR036565">
    <property type="entry name" value="Mur-like_cat_sf"/>
</dbReference>
<evidence type="ECO:0000256" key="8">
    <source>
        <dbReference type="ARBA" id="ARBA00023306"/>
    </source>
</evidence>
<dbReference type="GO" id="GO:0008766">
    <property type="term" value="F:UDP-N-acetylmuramoylalanyl-D-glutamyl-2,6-diaminopimelate-D-alanyl-D-alanine ligase activity"/>
    <property type="evidence" value="ECO:0007669"/>
    <property type="project" value="RHEA"/>
</dbReference>